<evidence type="ECO:0000256" key="1">
    <source>
        <dbReference type="ARBA" id="ARBA00001974"/>
    </source>
</evidence>
<evidence type="ECO:0000256" key="7">
    <source>
        <dbReference type="ARBA" id="ARBA00023033"/>
    </source>
</evidence>
<evidence type="ECO:0000313" key="9">
    <source>
        <dbReference type="EMBL" id="MFC3200530.1"/>
    </source>
</evidence>
<dbReference type="EMBL" id="JBHRSX010000006">
    <property type="protein sequence ID" value="MFC3200530.1"/>
    <property type="molecule type" value="Genomic_DNA"/>
</dbReference>
<dbReference type="SUPFAM" id="SSF51905">
    <property type="entry name" value="FAD/NAD(P)-binding domain"/>
    <property type="match status" value="1"/>
</dbReference>
<evidence type="ECO:0000256" key="3">
    <source>
        <dbReference type="ARBA" id="ARBA00005349"/>
    </source>
</evidence>
<keyword evidence="7" id="KW-0503">Monooxygenase</keyword>
<dbReference type="InterPro" id="IPR002938">
    <property type="entry name" value="FAD-bd"/>
</dbReference>
<dbReference type="InterPro" id="IPR051205">
    <property type="entry name" value="UbiH/COQ6_monooxygenase"/>
</dbReference>
<dbReference type="RefSeq" id="WP_206427290.1">
    <property type="nucleotide sequence ID" value="NZ_JBHRSX010000006.1"/>
</dbReference>
<dbReference type="Gene3D" id="3.50.50.60">
    <property type="entry name" value="FAD/NAD(P)-binding domain"/>
    <property type="match status" value="2"/>
</dbReference>
<dbReference type="InterPro" id="IPR036188">
    <property type="entry name" value="FAD/NAD-bd_sf"/>
</dbReference>
<dbReference type="GO" id="GO:0016491">
    <property type="term" value="F:oxidoreductase activity"/>
    <property type="evidence" value="ECO:0007669"/>
    <property type="project" value="UniProtKB-KW"/>
</dbReference>
<dbReference type="NCBIfam" id="NF004356">
    <property type="entry name" value="PRK05732.1"/>
    <property type="match status" value="1"/>
</dbReference>
<dbReference type="NCBIfam" id="TIGR01988">
    <property type="entry name" value="Ubi-OHases"/>
    <property type="match status" value="1"/>
</dbReference>
<evidence type="ECO:0000256" key="5">
    <source>
        <dbReference type="ARBA" id="ARBA00022827"/>
    </source>
</evidence>
<evidence type="ECO:0000256" key="2">
    <source>
        <dbReference type="ARBA" id="ARBA00004749"/>
    </source>
</evidence>
<dbReference type="InterPro" id="IPR018168">
    <property type="entry name" value="Ubi_Hdrlase_CS"/>
</dbReference>
<reference evidence="10" key="1">
    <citation type="journal article" date="2019" name="Int. J. Syst. Evol. Microbiol.">
        <title>The Global Catalogue of Microorganisms (GCM) 10K type strain sequencing project: providing services to taxonomists for standard genome sequencing and annotation.</title>
        <authorList>
            <consortium name="The Broad Institute Genomics Platform"/>
            <consortium name="The Broad Institute Genome Sequencing Center for Infectious Disease"/>
            <person name="Wu L."/>
            <person name="Ma J."/>
        </authorList>
    </citation>
    <scope>NUCLEOTIDE SEQUENCE [LARGE SCALE GENOMIC DNA]</scope>
    <source>
        <strain evidence="10">KCTC 52449</strain>
    </source>
</reference>
<dbReference type="PANTHER" id="PTHR43876">
    <property type="entry name" value="UBIQUINONE BIOSYNTHESIS MONOOXYGENASE COQ6, MITOCHONDRIAL"/>
    <property type="match status" value="1"/>
</dbReference>
<comment type="pathway">
    <text evidence="2">Cofactor biosynthesis; ubiquinone biosynthesis.</text>
</comment>
<evidence type="ECO:0000259" key="8">
    <source>
        <dbReference type="Pfam" id="PF01494"/>
    </source>
</evidence>
<evidence type="ECO:0000256" key="6">
    <source>
        <dbReference type="ARBA" id="ARBA00023002"/>
    </source>
</evidence>
<comment type="cofactor">
    <cofactor evidence="1">
        <name>FAD</name>
        <dbReference type="ChEBI" id="CHEBI:57692"/>
    </cofactor>
</comment>
<organism evidence="9 10">
    <name type="scientific">Alteromonas oceani</name>
    <dbReference type="NCBI Taxonomy" id="2071609"/>
    <lineage>
        <taxon>Bacteria</taxon>
        <taxon>Pseudomonadati</taxon>
        <taxon>Pseudomonadota</taxon>
        <taxon>Gammaproteobacteria</taxon>
        <taxon>Alteromonadales</taxon>
        <taxon>Alteromonadaceae</taxon>
        <taxon>Alteromonas/Salinimonas group</taxon>
        <taxon>Alteromonas</taxon>
    </lineage>
</organism>
<gene>
    <name evidence="9" type="primary">ubiH</name>
    <name evidence="9" type="synonym">visB</name>
    <name evidence="9" type="ORF">ACFOEW_01705</name>
</gene>
<feature type="domain" description="FAD-binding" evidence="8">
    <location>
        <begin position="7"/>
        <end position="342"/>
    </location>
</feature>
<dbReference type="PANTHER" id="PTHR43876:SF8">
    <property type="entry name" value="2-OCTAPRENYL-6-METHOXYPHENOL HYDROXYLASE"/>
    <property type="match status" value="1"/>
</dbReference>
<keyword evidence="4" id="KW-0285">Flavoprotein</keyword>
<dbReference type="Pfam" id="PF01494">
    <property type="entry name" value="FAD_binding_3"/>
    <property type="match status" value="1"/>
</dbReference>
<accession>A0ABV7JU43</accession>
<protein>
    <submittedName>
        <fullName evidence="9">2-octaprenyl-6-methoxyphenyl hydroxylase</fullName>
        <ecNumber evidence="9">1.14.13.-</ecNumber>
    </submittedName>
</protein>
<evidence type="ECO:0000313" key="10">
    <source>
        <dbReference type="Proteomes" id="UP001595477"/>
    </source>
</evidence>
<sequence>MAKNNQSDIVIVGGGAVGSALARLLVRQGSHSVTLIDANQFSRDPHSHPGFDARVIALAKRTEQALTELGVDLKKAFATPIEHILVSDQGFIGQTRLHASDYQLSSFGQVVGIQALGQQLFPAGLPQLSVLEGVTVDEVNQSADSIELQLSNGSTLTAGLLVLADGGRSELADKLKFKRSSEDYGQSALIANVQLSEPHNGWAHERFTPNGPLALLPFAEDDSSDYANCYSLVWTLSHDEAEAALAWPQAQFISRLQQQIGYRHGVINKVGSRHSYPLVLNQIREFTGHRCVVVGNGAQALHPIAGQGFNLGLRDVLALADILESAADPGAFAVLNQYRQSRVKDKATTIGLTDGLVRLFSNRYAPLVAGRNAGLLAMEFCDGLSQKFVRQTMGFGQ</sequence>
<dbReference type="InterPro" id="IPR010971">
    <property type="entry name" value="UbiH/COQ6"/>
</dbReference>
<dbReference type="EC" id="1.14.13.-" evidence="9"/>
<dbReference type="PRINTS" id="PR00420">
    <property type="entry name" value="RNGMNOXGNASE"/>
</dbReference>
<name>A0ABV7JU43_9ALTE</name>
<comment type="caution">
    <text evidence="9">The sequence shown here is derived from an EMBL/GenBank/DDBJ whole genome shotgun (WGS) entry which is preliminary data.</text>
</comment>
<comment type="similarity">
    <text evidence="3">Belongs to the UbiH/COQ6 family.</text>
</comment>
<keyword evidence="5" id="KW-0274">FAD</keyword>
<proteinExistence type="inferred from homology"/>
<evidence type="ECO:0000256" key="4">
    <source>
        <dbReference type="ARBA" id="ARBA00022630"/>
    </source>
</evidence>
<dbReference type="PROSITE" id="PS01304">
    <property type="entry name" value="UBIH"/>
    <property type="match status" value="1"/>
</dbReference>
<dbReference type="Proteomes" id="UP001595477">
    <property type="component" value="Unassembled WGS sequence"/>
</dbReference>
<keyword evidence="6 9" id="KW-0560">Oxidoreductase</keyword>
<keyword evidence="10" id="KW-1185">Reference proteome</keyword>